<dbReference type="Pfam" id="PF01522">
    <property type="entry name" value="Polysacc_deac_1"/>
    <property type="match status" value="1"/>
</dbReference>
<keyword evidence="2 4" id="KW-0378">Hydrolase</keyword>
<name>A0A6N3FWT6_9FIRM</name>
<dbReference type="GO" id="GO:0005975">
    <property type="term" value="P:carbohydrate metabolic process"/>
    <property type="evidence" value="ECO:0007669"/>
    <property type="project" value="InterPro"/>
</dbReference>
<proteinExistence type="predicted"/>
<sequence>MVMMVLSKSKLKKIVIFILIVAFIIGGIAYILKNRTQDTMNLLDMAGNTQPYTMGTLRNSGHVAITCNVDLGWEDEYIEKILEILDNENVKITFAVTGKWAENKQDLLLKMKAKGHEIANHGYQHLNYDTLSYDENFNQIKKSKQAIEDVTKIKSKFFQAPSGAFGDDTVKAANDLGYICYKWDVDTIDWMDKDNPDKIIQRIQKKDIKDGSIVLMHPTKATSICLDEIISIIRTRGYVPGKLSDVFSNE</sequence>
<dbReference type="InterPro" id="IPR002509">
    <property type="entry name" value="NODB_dom"/>
</dbReference>
<dbReference type="PROSITE" id="PS51677">
    <property type="entry name" value="NODB"/>
    <property type="match status" value="1"/>
</dbReference>
<evidence type="ECO:0000256" key="1">
    <source>
        <dbReference type="ARBA" id="ARBA00022723"/>
    </source>
</evidence>
<reference evidence="4" key="1">
    <citation type="submission" date="2019-11" db="EMBL/GenBank/DDBJ databases">
        <authorList>
            <person name="Feng L."/>
        </authorList>
    </citation>
    <scope>NUCLEOTIDE SEQUENCE</scope>
    <source>
        <strain evidence="4">IbartlettiiLFYP30</strain>
    </source>
</reference>
<dbReference type="Gene3D" id="3.20.20.370">
    <property type="entry name" value="Glycoside hydrolase/deacetylase"/>
    <property type="match status" value="1"/>
</dbReference>
<accession>A0A6N3FWT6</accession>
<evidence type="ECO:0000259" key="3">
    <source>
        <dbReference type="PROSITE" id="PS51677"/>
    </source>
</evidence>
<dbReference type="GO" id="GO:0046872">
    <property type="term" value="F:metal ion binding"/>
    <property type="evidence" value="ECO:0007669"/>
    <property type="project" value="UniProtKB-KW"/>
</dbReference>
<dbReference type="InterPro" id="IPR050248">
    <property type="entry name" value="Polysacc_deacetylase_ArnD"/>
</dbReference>
<organism evidence="4">
    <name type="scientific">Intestinibacter bartlettii</name>
    <dbReference type="NCBI Taxonomy" id="261299"/>
    <lineage>
        <taxon>Bacteria</taxon>
        <taxon>Bacillati</taxon>
        <taxon>Bacillota</taxon>
        <taxon>Clostridia</taxon>
        <taxon>Peptostreptococcales</taxon>
        <taxon>Peptostreptococcaceae</taxon>
        <taxon>Intestinibacter</taxon>
    </lineage>
</organism>
<dbReference type="EMBL" id="CACRUE010000045">
    <property type="protein sequence ID" value="VYU56039.1"/>
    <property type="molecule type" value="Genomic_DNA"/>
</dbReference>
<dbReference type="PANTHER" id="PTHR10587:SF133">
    <property type="entry name" value="CHITIN DEACETYLASE 1-RELATED"/>
    <property type="match status" value="1"/>
</dbReference>
<protein>
    <submittedName>
        <fullName evidence="4">Peptidoglycan-N-acetylglucosamine deacetylase</fullName>
        <ecNumber evidence="4">3.5.1.104</ecNumber>
    </submittedName>
</protein>
<dbReference type="RefSeq" id="WP_156531265.1">
    <property type="nucleotide sequence ID" value="NZ_CACRUE010000045.1"/>
</dbReference>
<evidence type="ECO:0000313" key="4">
    <source>
        <dbReference type="EMBL" id="VYU56039.1"/>
    </source>
</evidence>
<gene>
    <name evidence="4" type="primary">pgdA_2</name>
    <name evidence="4" type="ORF">IBLFYP30_00591</name>
</gene>
<dbReference type="GO" id="GO:0016810">
    <property type="term" value="F:hydrolase activity, acting on carbon-nitrogen (but not peptide) bonds"/>
    <property type="evidence" value="ECO:0007669"/>
    <property type="project" value="InterPro"/>
</dbReference>
<dbReference type="GO" id="GO:0016020">
    <property type="term" value="C:membrane"/>
    <property type="evidence" value="ECO:0007669"/>
    <property type="project" value="TreeGrafter"/>
</dbReference>
<evidence type="ECO:0000256" key="2">
    <source>
        <dbReference type="ARBA" id="ARBA00022801"/>
    </source>
</evidence>
<dbReference type="EC" id="3.5.1.104" evidence="4"/>
<dbReference type="SUPFAM" id="SSF88713">
    <property type="entry name" value="Glycoside hydrolase/deacetylase"/>
    <property type="match status" value="1"/>
</dbReference>
<dbReference type="AlphaFoldDB" id="A0A6N3FWT6"/>
<keyword evidence="1" id="KW-0479">Metal-binding</keyword>
<feature type="domain" description="NodB homology" evidence="3">
    <location>
        <begin position="61"/>
        <end position="241"/>
    </location>
</feature>
<dbReference type="InterPro" id="IPR011330">
    <property type="entry name" value="Glyco_hydro/deAcase_b/a-brl"/>
</dbReference>
<dbReference type="PANTHER" id="PTHR10587">
    <property type="entry name" value="GLYCOSYL TRANSFERASE-RELATED"/>
    <property type="match status" value="1"/>
</dbReference>